<accession>A0A1L3MJ97</accession>
<dbReference type="NCBIfam" id="TIGR01819">
    <property type="entry name" value="F420_cofD"/>
    <property type="match status" value="1"/>
</dbReference>
<keyword evidence="1 3" id="KW-0808">Transferase</keyword>
<evidence type="ECO:0000313" key="4">
    <source>
        <dbReference type="Proteomes" id="UP000182938"/>
    </source>
</evidence>
<gene>
    <name evidence="3" type="ORF">ASJ30_13400</name>
</gene>
<dbReference type="InterPro" id="IPR038136">
    <property type="entry name" value="CofD-like_dom_sf"/>
</dbReference>
<keyword evidence="2" id="KW-0460">Magnesium</keyword>
<dbReference type="HAMAP" id="MF_01257">
    <property type="entry name" value="CofD"/>
    <property type="match status" value="1"/>
</dbReference>
<dbReference type="Gene3D" id="1.10.8.240">
    <property type="entry name" value="CofD-like domain"/>
    <property type="match status" value="1"/>
</dbReference>
<proteinExistence type="inferred from homology"/>
<dbReference type="RefSeq" id="WP_072625548.1">
    <property type="nucleotide sequence ID" value="NZ_CP013290.1"/>
</dbReference>
<dbReference type="Proteomes" id="UP000182938">
    <property type="component" value="Chromosome"/>
</dbReference>
<dbReference type="InterPro" id="IPR002882">
    <property type="entry name" value="CofD"/>
</dbReference>
<sequence>MRIVVLSGGFGGSRFITGLLDETSPDDEVTVVANTADDLWIFGLRVCPDLDTVMYTLGDGIDCHRGWGRTDETWNAKEELAAYGADDSWFGLGDRDLATHLVRTEMLRSGTGLTEVTRRLCRRWGRGTLLDRVHLAPMSENEVETWISTTIDGRDVDIHFQEFWIKHRAAVPVHAVRQRGIEAAEPAPGVLDAIEAADVIILPPSNPIVSVGPILDVPGIRAALRASPAPVVGVSPVINGRAVRGMADQLLAGLGIENSSTAVAALHGARANGGVLDGWLVDESDTHCVAELESAAIRARAIPLWMRDQETTRQLAEDTLALAEAIAHG</sequence>
<name>A0A1L3MJ97_9MICO</name>
<dbReference type="InterPro" id="IPR010115">
    <property type="entry name" value="FbiA/CofD"/>
</dbReference>
<protein>
    <submittedName>
        <fullName evidence="3">2-phospho-L-lactate transferase</fullName>
    </submittedName>
</protein>
<dbReference type="Gene3D" id="3.40.50.10680">
    <property type="entry name" value="CofD-like domains"/>
    <property type="match status" value="1"/>
</dbReference>
<reference evidence="3 4" key="1">
    <citation type="submission" date="2015-11" db="EMBL/GenBank/DDBJ databases">
        <authorList>
            <person name="Zhang Y."/>
            <person name="Guo Z."/>
        </authorList>
    </citation>
    <scope>NUCLEOTIDE SEQUENCE [LARGE SCALE GENOMIC DNA]</scope>
    <source>
        <strain evidence="3 4">YFY001</strain>
    </source>
</reference>
<dbReference type="PANTHER" id="PTHR43007">
    <property type="entry name" value="2-PHOSPHO-L-LACTATE TRANSFERASE"/>
    <property type="match status" value="1"/>
</dbReference>
<dbReference type="KEGG" id="jte:ASJ30_13400"/>
<dbReference type="PANTHER" id="PTHR43007:SF1">
    <property type="entry name" value="2-PHOSPHO-L-LACTATE TRANSFERASE"/>
    <property type="match status" value="1"/>
</dbReference>
<dbReference type="SUPFAM" id="SSF142338">
    <property type="entry name" value="CofD-like"/>
    <property type="match status" value="1"/>
</dbReference>
<organism evidence="3 4">
    <name type="scientific">Janibacter indicus</name>
    <dbReference type="NCBI Taxonomy" id="857417"/>
    <lineage>
        <taxon>Bacteria</taxon>
        <taxon>Bacillati</taxon>
        <taxon>Actinomycetota</taxon>
        <taxon>Actinomycetes</taxon>
        <taxon>Micrococcales</taxon>
        <taxon>Intrasporangiaceae</taxon>
        <taxon>Janibacter</taxon>
    </lineage>
</organism>
<dbReference type="GO" id="GO:0000287">
    <property type="term" value="F:magnesium ion binding"/>
    <property type="evidence" value="ECO:0007669"/>
    <property type="project" value="InterPro"/>
</dbReference>
<dbReference type="EMBL" id="CP013290">
    <property type="protein sequence ID" value="APH02401.1"/>
    <property type="molecule type" value="Genomic_DNA"/>
</dbReference>
<keyword evidence="4" id="KW-1185">Reference proteome</keyword>
<dbReference type="FunFam" id="1.10.8.240:FF:000001">
    <property type="entry name" value="2-phospho-L-lactate transferase"/>
    <property type="match status" value="1"/>
</dbReference>
<dbReference type="GO" id="GO:0043743">
    <property type="term" value="F:LPPG:FO 2-phospho-L-lactate transferase activity"/>
    <property type="evidence" value="ECO:0007669"/>
    <property type="project" value="InterPro"/>
</dbReference>
<evidence type="ECO:0000256" key="1">
    <source>
        <dbReference type="ARBA" id="ARBA00022679"/>
    </source>
</evidence>
<dbReference type="Pfam" id="PF01933">
    <property type="entry name" value="CofD"/>
    <property type="match status" value="1"/>
</dbReference>
<evidence type="ECO:0000256" key="2">
    <source>
        <dbReference type="ARBA" id="ARBA00022842"/>
    </source>
</evidence>
<evidence type="ECO:0000313" key="3">
    <source>
        <dbReference type="EMBL" id="APH02401.1"/>
    </source>
</evidence>
<dbReference type="CDD" id="cd07186">
    <property type="entry name" value="CofD_like"/>
    <property type="match status" value="1"/>
</dbReference>
<dbReference type="AlphaFoldDB" id="A0A1L3MJ97"/>